<dbReference type="PANTHER" id="PTHR48111:SF35">
    <property type="entry name" value="TRANSCRIPTIONAL REGULATORY PROTEIN QSEB"/>
    <property type="match status" value="1"/>
</dbReference>
<dbReference type="Pfam" id="PF00486">
    <property type="entry name" value="Trans_reg_C"/>
    <property type="match status" value="1"/>
</dbReference>
<name>Q7W0R4_BORPE</name>
<keyword evidence="3 8" id="KW-0597">Phosphoprotein</keyword>
<dbReference type="SMART" id="SM00862">
    <property type="entry name" value="Trans_reg_C"/>
    <property type="match status" value="1"/>
</dbReference>
<keyword evidence="5" id="KW-0805">Transcription regulation</keyword>
<dbReference type="KEGG" id="bpe:BP0022"/>
<evidence type="ECO:0000256" key="9">
    <source>
        <dbReference type="PROSITE-ProRule" id="PRU01091"/>
    </source>
</evidence>
<organism evidence="12 13">
    <name type="scientific">Bordetella pertussis (strain Tohama I / ATCC BAA-589 / NCTC 13251)</name>
    <dbReference type="NCBI Taxonomy" id="257313"/>
    <lineage>
        <taxon>Bacteria</taxon>
        <taxon>Pseudomonadati</taxon>
        <taxon>Pseudomonadota</taxon>
        <taxon>Betaproteobacteria</taxon>
        <taxon>Burkholderiales</taxon>
        <taxon>Alcaligenaceae</taxon>
        <taxon>Bordetella</taxon>
    </lineage>
</organism>
<dbReference type="GO" id="GO:0000976">
    <property type="term" value="F:transcription cis-regulatory region binding"/>
    <property type="evidence" value="ECO:0007669"/>
    <property type="project" value="TreeGrafter"/>
</dbReference>
<comment type="subcellular location">
    <subcellularLocation>
        <location evidence="1">Cytoplasm</location>
    </subcellularLocation>
</comment>
<feature type="domain" description="Response regulatory" evidence="10">
    <location>
        <begin position="40"/>
        <end position="153"/>
    </location>
</feature>
<evidence type="ECO:0000256" key="3">
    <source>
        <dbReference type="ARBA" id="ARBA00022553"/>
    </source>
</evidence>
<dbReference type="Gene3D" id="1.10.10.10">
    <property type="entry name" value="Winged helix-like DNA-binding domain superfamily/Winged helix DNA-binding domain"/>
    <property type="match status" value="1"/>
</dbReference>
<protein>
    <submittedName>
        <fullName evidence="12">Two-component response regulator</fullName>
    </submittedName>
</protein>
<proteinExistence type="predicted"/>
<dbReference type="PaxDb" id="257313-BP0022"/>
<dbReference type="GO" id="GO:0005829">
    <property type="term" value="C:cytosol"/>
    <property type="evidence" value="ECO:0007669"/>
    <property type="project" value="TreeGrafter"/>
</dbReference>
<keyword evidence="2" id="KW-0963">Cytoplasm</keyword>
<dbReference type="InterPro" id="IPR016032">
    <property type="entry name" value="Sig_transdc_resp-reg_C-effctor"/>
</dbReference>
<dbReference type="InterPro" id="IPR001789">
    <property type="entry name" value="Sig_transdc_resp-reg_receiver"/>
</dbReference>
<keyword evidence="6 9" id="KW-0238">DNA-binding</keyword>
<evidence type="ECO:0000313" key="13">
    <source>
        <dbReference type="Proteomes" id="UP000002676"/>
    </source>
</evidence>
<keyword evidence="13" id="KW-1185">Reference proteome</keyword>
<dbReference type="eggNOG" id="COG0745">
    <property type="taxonomic scope" value="Bacteria"/>
</dbReference>
<dbReference type="GO" id="GO:0032993">
    <property type="term" value="C:protein-DNA complex"/>
    <property type="evidence" value="ECO:0007669"/>
    <property type="project" value="TreeGrafter"/>
</dbReference>
<dbReference type="EMBL" id="BX640411">
    <property type="protein sequence ID" value="CAE40401.1"/>
    <property type="molecule type" value="Genomic_DNA"/>
</dbReference>
<keyword evidence="4" id="KW-0902">Two-component regulatory system</keyword>
<dbReference type="STRING" id="257313.BP0022"/>
<dbReference type="PANTHER" id="PTHR48111">
    <property type="entry name" value="REGULATOR OF RPOS"/>
    <property type="match status" value="1"/>
</dbReference>
<feature type="DNA-binding region" description="OmpR/PhoB-type" evidence="9">
    <location>
        <begin position="164"/>
        <end position="270"/>
    </location>
</feature>
<evidence type="ECO:0000256" key="2">
    <source>
        <dbReference type="ARBA" id="ARBA00022490"/>
    </source>
</evidence>
<dbReference type="CDD" id="cd00156">
    <property type="entry name" value="REC"/>
    <property type="match status" value="1"/>
</dbReference>
<dbReference type="SMART" id="SM00448">
    <property type="entry name" value="REC"/>
    <property type="match status" value="1"/>
</dbReference>
<evidence type="ECO:0000259" key="11">
    <source>
        <dbReference type="PROSITE" id="PS51755"/>
    </source>
</evidence>
<evidence type="ECO:0000313" key="12">
    <source>
        <dbReference type="EMBL" id="CAE40401.1"/>
    </source>
</evidence>
<dbReference type="InterPro" id="IPR011006">
    <property type="entry name" value="CheY-like_superfamily"/>
</dbReference>
<dbReference type="PATRIC" id="fig|257313.5.peg.24"/>
<keyword evidence="7" id="KW-0804">Transcription</keyword>
<evidence type="ECO:0000259" key="10">
    <source>
        <dbReference type="PROSITE" id="PS50110"/>
    </source>
</evidence>
<dbReference type="GO" id="GO:0006355">
    <property type="term" value="P:regulation of DNA-templated transcription"/>
    <property type="evidence" value="ECO:0007669"/>
    <property type="project" value="InterPro"/>
</dbReference>
<evidence type="ECO:0000256" key="1">
    <source>
        <dbReference type="ARBA" id="ARBA00004496"/>
    </source>
</evidence>
<dbReference type="GeneID" id="69599928"/>
<dbReference type="SUPFAM" id="SSF46894">
    <property type="entry name" value="C-terminal effector domain of the bipartite response regulators"/>
    <property type="match status" value="1"/>
</dbReference>
<evidence type="ECO:0000256" key="8">
    <source>
        <dbReference type="PROSITE-ProRule" id="PRU00169"/>
    </source>
</evidence>
<dbReference type="GO" id="GO:0000156">
    <property type="term" value="F:phosphorelay response regulator activity"/>
    <property type="evidence" value="ECO:0007669"/>
    <property type="project" value="TreeGrafter"/>
</dbReference>
<dbReference type="AlphaFoldDB" id="Q7W0R4"/>
<dbReference type="RefSeq" id="WP_003818297.1">
    <property type="nucleotide sequence ID" value="NC_002929.2"/>
</dbReference>
<feature type="modified residue" description="4-aspartylphosphate" evidence="8">
    <location>
        <position position="89"/>
    </location>
</feature>
<evidence type="ECO:0000256" key="7">
    <source>
        <dbReference type="ARBA" id="ARBA00023163"/>
    </source>
</evidence>
<dbReference type="PROSITE" id="PS51755">
    <property type="entry name" value="OMPR_PHOB"/>
    <property type="match status" value="1"/>
</dbReference>
<accession>Q7W0R4</accession>
<dbReference type="SUPFAM" id="SSF52172">
    <property type="entry name" value="CheY-like"/>
    <property type="match status" value="1"/>
</dbReference>
<evidence type="ECO:0000256" key="4">
    <source>
        <dbReference type="ARBA" id="ARBA00023012"/>
    </source>
</evidence>
<dbReference type="Proteomes" id="UP000002676">
    <property type="component" value="Chromosome"/>
</dbReference>
<reference evidence="12 13" key="1">
    <citation type="journal article" date="2003" name="Nat. Genet.">
        <title>Comparative analysis of the genome sequences of Bordetella pertussis, Bordetella parapertussis and Bordetella bronchiseptica.</title>
        <authorList>
            <person name="Parkhill J."/>
            <person name="Sebaihia M."/>
            <person name="Preston A."/>
            <person name="Murphy L.D."/>
            <person name="Thomson N.R."/>
            <person name="Harris D.E."/>
            <person name="Holden M.T.G."/>
            <person name="Churcher C.M."/>
            <person name="Bentley S.D."/>
            <person name="Mungall K.L."/>
            <person name="Cerdeno-Tarraga A.-M."/>
            <person name="Temple L."/>
            <person name="James K.D."/>
            <person name="Harris B."/>
            <person name="Quail M.A."/>
            <person name="Achtman M."/>
            <person name="Atkin R."/>
            <person name="Baker S."/>
            <person name="Basham D."/>
            <person name="Bason N."/>
            <person name="Cherevach I."/>
            <person name="Chillingworth T."/>
            <person name="Collins M."/>
            <person name="Cronin A."/>
            <person name="Davis P."/>
            <person name="Doggett J."/>
            <person name="Feltwell T."/>
            <person name="Goble A."/>
            <person name="Hamlin N."/>
            <person name="Hauser H."/>
            <person name="Holroyd S."/>
            <person name="Jagels K."/>
            <person name="Leather S."/>
            <person name="Moule S."/>
            <person name="Norberczak H."/>
            <person name="O'Neil S."/>
            <person name="Ormond D."/>
            <person name="Price C."/>
            <person name="Rabbinowitsch E."/>
            <person name="Rutter S."/>
            <person name="Sanders M."/>
            <person name="Saunders D."/>
            <person name="Seeger K."/>
            <person name="Sharp S."/>
            <person name="Simmonds M."/>
            <person name="Skelton J."/>
            <person name="Squares R."/>
            <person name="Squares S."/>
            <person name="Stevens K."/>
            <person name="Unwin L."/>
            <person name="Whitehead S."/>
            <person name="Barrell B.G."/>
            <person name="Maskell D.J."/>
        </authorList>
    </citation>
    <scope>NUCLEOTIDE SEQUENCE [LARGE SCALE GENOMIC DNA]</scope>
    <source>
        <strain evidence="12 13">Tohama I / ATCC BAA-589 / NCTC 13251</strain>
    </source>
</reference>
<evidence type="ECO:0000256" key="6">
    <source>
        <dbReference type="ARBA" id="ARBA00023125"/>
    </source>
</evidence>
<dbReference type="InterPro" id="IPR036388">
    <property type="entry name" value="WH-like_DNA-bd_sf"/>
</dbReference>
<dbReference type="InterPro" id="IPR039420">
    <property type="entry name" value="WalR-like"/>
</dbReference>
<evidence type="ECO:0000256" key="5">
    <source>
        <dbReference type="ARBA" id="ARBA00023015"/>
    </source>
</evidence>
<sequence>MRNTAPHCLKCVQARAFPFERLKAGREPADWQGFVMKQLSTLIMTPDDADRDRIIAAMLLAGISAKGCSTPLELFGLLSEDTYDAVVMDLSELGELGYALVARLRGSPELGIIVIGGNLTLDARLRCLQSGADACVPLPADERELACVLLALARRLPAWQEDEEAVAQRGTDDEGWELRDQDWTLVAPGGEELSLSANERQIVRLLLGAAGRAIGRAELASELAVDGPAVRSTGERSIDVIVSRLRRKAELAGLVLPIRTVYGSGYLFANS</sequence>
<dbReference type="PROSITE" id="PS50110">
    <property type="entry name" value="RESPONSE_REGULATORY"/>
    <property type="match status" value="1"/>
</dbReference>
<gene>
    <name evidence="12" type="ordered locus">BP0022</name>
</gene>
<dbReference type="InterPro" id="IPR001867">
    <property type="entry name" value="OmpR/PhoB-type_DNA-bd"/>
</dbReference>
<dbReference type="CDD" id="cd00383">
    <property type="entry name" value="trans_reg_C"/>
    <property type="match status" value="1"/>
</dbReference>
<feature type="domain" description="OmpR/PhoB-type" evidence="11">
    <location>
        <begin position="164"/>
        <end position="270"/>
    </location>
</feature>
<dbReference type="HOGENOM" id="CLU_000445_30_4_4"/>
<dbReference type="Gene3D" id="3.40.50.2300">
    <property type="match status" value="1"/>
</dbReference>